<evidence type="ECO:0000259" key="1">
    <source>
        <dbReference type="SMART" id="SM00834"/>
    </source>
</evidence>
<keyword evidence="3" id="KW-1185">Reference proteome</keyword>
<evidence type="ECO:0000313" key="3">
    <source>
        <dbReference type="Proteomes" id="UP000515847"/>
    </source>
</evidence>
<dbReference type="SMART" id="SM00834">
    <property type="entry name" value="CxxC_CXXC_SSSS"/>
    <property type="match status" value="1"/>
</dbReference>
<dbReference type="InterPro" id="IPR013429">
    <property type="entry name" value="Regulatory_FmdB_Zinc_ribbon"/>
</dbReference>
<dbReference type="EMBL" id="CP045798">
    <property type="protein sequence ID" value="QNB46600.1"/>
    <property type="molecule type" value="Genomic_DNA"/>
</dbReference>
<reference evidence="2 3" key="1">
    <citation type="journal article" date="2019" name="Front. Microbiol.">
        <title>Thermoanaerosceptrum fracticalcis gen. nov. sp. nov., a Novel Fumarate-Fermenting Microorganism From a Deep Fractured Carbonate Aquifer of the US Great Basin.</title>
        <authorList>
            <person name="Hamilton-Brehm S.D."/>
            <person name="Stewart L.E."/>
            <person name="Zavarin M."/>
            <person name="Caldwell M."/>
            <person name="Lawson P.A."/>
            <person name="Onstott T.C."/>
            <person name="Grzymski J."/>
            <person name="Neveux I."/>
            <person name="Lollar B.S."/>
            <person name="Russell C.E."/>
            <person name="Moser D.P."/>
        </authorList>
    </citation>
    <scope>NUCLEOTIDE SEQUENCE [LARGE SCALE GENOMIC DNA]</scope>
    <source>
        <strain evidence="2 3">DRI-13</strain>
    </source>
</reference>
<dbReference type="Proteomes" id="UP000515847">
    <property type="component" value="Chromosome"/>
</dbReference>
<protein>
    <submittedName>
        <fullName evidence="2">Zinc ribbon domain-containing protein</fullName>
    </submittedName>
</protein>
<proteinExistence type="predicted"/>
<dbReference type="OrthoDB" id="9813321at2"/>
<dbReference type="NCBIfam" id="TIGR02605">
    <property type="entry name" value="CxxC_CxxC_SSSS"/>
    <property type="match status" value="1"/>
</dbReference>
<dbReference type="RefSeq" id="WP_034421633.1">
    <property type="nucleotide sequence ID" value="NZ_CP045798.1"/>
</dbReference>
<name>A0A7G6E3E6_THEFR</name>
<evidence type="ECO:0000313" key="2">
    <source>
        <dbReference type="EMBL" id="QNB46600.1"/>
    </source>
</evidence>
<dbReference type="AlphaFoldDB" id="A0A7G6E3E6"/>
<organism evidence="2 3">
    <name type="scientific">Thermanaerosceptrum fracticalcis</name>
    <dbReference type="NCBI Taxonomy" id="1712410"/>
    <lineage>
        <taxon>Bacteria</taxon>
        <taxon>Bacillati</taxon>
        <taxon>Bacillota</taxon>
        <taxon>Clostridia</taxon>
        <taxon>Eubacteriales</taxon>
        <taxon>Peptococcaceae</taxon>
        <taxon>Thermanaerosceptrum</taxon>
    </lineage>
</organism>
<feature type="domain" description="Putative regulatory protein FmdB zinc ribbon" evidence="1">
    <location>
        <begin position="1"/>
        <end position="42"/>
    </location>
</feature>
<gene>
    <name evidence="2" type="ORF">BR63_09950</name>
</gene>
<dbReference type="Pfam" id="PF09723">
    <property type="entry name" value="Zn_ribbon_8"/>
    <property type="match status" value="1"/>
</dbReference>
<sequence>MPTYDFRCLTCNHVFSQKLSFSERKNAACEKCGSKEVEQLFRRCNVLGGTSSVSGDITGGKSACSRTGGCSGCAGC</sequence>
<dbReference type="KEGG" id="tfr:BR63_09950"/>
<accession>A0A7G6E3E6</accession>